<dbReference type="EMBL" id="CAJB01000008">
    <property type="protein sequence ID" value="CCH76091.1"/>
    <property type="molecule type" value="Genomic_DNA"/>
</dbReference>
<dbReference type="Proteomes" id="UP000035721">
    <property type="component" value="Unassembled WGS sequence"/>
</dbReference>
<evidence type="ECO:0000313" key="3">
    <source>
        <dbReference type="EMBL" id="CCH76091.1"/>
    </source>
</evidence>
<accession>A0A077LT28</accession>
<feature type="domain" description="Phosphatidic acid phosphatase type 2/haloperoxidase" evidence="2">
    <location>
        <begin position="104"/>
        <end position="219"/>
    </location>
</feature>
<keyword evidence="1" id="KW-0472">Membrane</keyword>
<organism evidence="3 4">
    <name type="scientific">Nostocoides japonicum T1-X7</name>
    <dbReference type="NCBI Taxonomy" id="1194083"/>
    <lineage>
        <taxon>Bacteria</taxon>
        <taxon>Bacillati</taxon>
        <taxon>Actinomycetota</taxon>
        <taxon>Actinomycetes</taxon>
        <taxon>Micrococcales</taxon>
        <taxon>Intrasporangiaceae</taxon>
        <taxon>Nostocoides</taxon>
    </lineage>
</organism>
<gene>
    <name evidence="3" type="ORF">BN12_1050005</name>
</gene>
<keyword evidence="1" id="KW-0812">Transmembrane</keyword>
<dbReference type="InterPro" id="IPR036938">
    <property type="entry name" value="PAP2/HPO_sf"/>
</dbReference>
<dbReference type="PANTHER" id="PTHR14969">
    <property type="entry name" value="SPHINGOSINE-1-PHOSPHATE PHOSPHOHYDROLASE"/>
    <property type="match status" value="1"/>
</dbReference>
<dbReference type="Gene3D" id="1.20.144.10">
    <property type="entry name" value="Phosphatidic acid phosphatase type 2/haloperoxidase"/>
    <property type="match status" value="2"/>
</dbReference>
<dbReference type="CDD" id="cd03392">
    <property type="entry name" value="PAP2_like_2"/>
    <property type="match status" value="1"/>
</dbReference>
<evidence type="ECO:0000256" key="1">
    <source>
        <dbReference type="SAM" id="Phobius"/>
    </source>
</evidence>
<protein>
    <recommendedName>
        <fullName evidence="2">Phosphatidic acid phosphatase type 2/haloperoxidase domain-containing protein</fullName>
    </recommendedName>
</protein>
<comment type="caution">
    <text evidence="3">The sequence shown here is derived from an EMBL/GenBank/DDBJ whole genome shotgun (WGS) entry which is preliminary data.</text>
</comment>
<feature type="transmembrane region" description="Helical" evidence="1">
    <location>
        <begin position="179"/>
        <end position="200"/>
    </location>
</feature>
<feature type="transmembrane region" description="Helical" evidence="1">
    <location>
        <begin position="102"/>
        <end position="126"/>
    </location>
</feature>
<proteinExistence type="predicted"/>
<evidence type="ECO:0000313" key="4">
    <source>
        <dbReference type="Proteomes" id="UP000035721"/>
    </source>
</evidence>
<feature type="transmembrane region" description="Helical" evidence="1">
    <location>
        <begin position="23"/>
        <end position="42"/>
    </location>
</feature>
<sequence>MTSEPAPTARRNTGPSTAIRPSVGAPLLVAAGTLMMAGWLAAGVHRHTGLAAHDAAVTQWFVEARTPPLTAAAEVVTTLGSEPSITVLSGLLLAWLVVRRRLVAAAHVMACTLLGAALIVGVKHLVARPRPPAYLVSGPPDTTYSFPSGHTLSSTIFFGLAAALVVLATRRRWARAAAVLGWFVASVAVALSRVLLGYHWMTDVLAGWLLGVTVLAVACATWTWHAPPADGRESHDPYPGRDMERAR</sequence>
<keyword evidence="1" id="KW-1133">Transmembrane helix</keyword>
<dbReference type="SUPFAM" id="SSF48317">
    <property type="entry name" value="Acid phosphatase/Vanadium-dependent haloperoxidase"/>
    <property type="match status" value="1"/>
</dbReference>
<evidence type="ECO:0000259" key="2">
    <source>
        <dbReference type="SMART" id="SM00014"/>
    </source>
</evidence>
<reference evidence="3 4" key="1">
    <citation type="journal article" date="2013" name="ISME J.">
        <title>A metabolic model for members of the genus Tetrasphaera involved in enhanced biological phosphorus removal.</title>
        <authorList>
            <person name="Kristiansen R."/>
            <person name="Nguyen H.T.T."/>
            <person name="Saunders A.M."/>
            <person name="Nielsen J.L."/>
            <person name="Wimmer R."/>
            <person name="Le V.Q."/>
            <person name="McIlroy S.J."/>
            <person name="Petrovski S."/>
            <person name="Seviour R.J."/>
            <person name="Calteau A."/>
            <person name="Nielsen K.L."/>
            <person name="Nielsen P.H."/>
        </authorList>
    </citation>
    <scope>NUCLEOTIDE SEQUENCE [LARGE SCALE GENOMIC DNA]</scope>
    <source>
        <strain evidence="3 4">T1-X7</strain>
    </source>
</reference>
<keyword evidence="4" id="KW-1185">Reference proteome</keyword>
<dbReference type="STRING" id="1194083.BN12_1050005"/>
<name>A0A077LT28_9MICO</name>
<dbReference type="InterPro" id="IPR000326">
    <property type="entry name" value="PAP2/HPO"/>
</dbReference>
<feature type="transmembrane region" description="Helical" evidence="1">
    <location>
        <begin position="146"/>
        <end position="167"/>
    </location>
</feature>
<dbReference type="Pfam" id="PF01569">
    <property type="entry name" value="PAP2"/>
    <property type="match status" value="1"/>
</dbReference>
<feature type="transmembrane region" description="Helical" evidence="1">
    <location>
        <begin position="206"/>
        <end position="224"/>
    </location>
</feature>
<dbReference type="RefSeq" id="WP_048552766.1">
    <property type="nucleotide sequence ID" value="NZ_HF570958.1"/>
</dbReference>
<dbReference type="AlphaFoldDB" id="A0A077LT28"/>
<dbReference type="SMART" id="SM00014">
    <property type="entry name" value="acidPPc"/>
    <property type="match status" value="1"/>
</dbReference>
<dbReference type="PANTHER" id="PTHR14969:SF13">
    <property type="entry name" value="AT30094P"/>
    <property type="match status" value="1"/>
</dbReference>